<dbReference type="PROSITE" id="PS51257">
    <property type="entry name" value="PROKAR_LIPOPROTEIN"/>
    <property type="match status" value="1"/>
</dbReference>
<dbReference type="EMBL" id="CP046904">
    <property type="protein sequence ID" value="QGZ40442.1"/>
    <property type="molecule type" value="Genomic_DNA"/>
</dbReference>
<dbReference type="OrthoDB" id="8752669at2"/>
<organism evidence="3 4">
    <name type="scientific">Pseudoduganella flava</name>
    <dbReference type="NCBI Taxonomy" id="871742"/>
    <lineage>
        <taxon>Bacteria</taxon>
        <taxon>Pseudomonadati</taxon>
        <taxon>Pseudomonadota</taxon>
        <taxon>Betaproteobacteria</taxon>
        <taxon>Burkholderiales</taxon>
        <taxon>Oxalobacteraceae</taxon>
        <taxon>Telluria group</taxon>
        <taxon>Pseudoduganella</taxon>
    </lineage>
</organism>
<protein>
    <recommendedName>
        <fullName evidence="6">Lipoprotein</fullName>
    </recommendedName>
</protein>
<feature type="signal peptide" evidence="1">
    <location>
        <begin position="1"/>
        <end position="19"/>
    </location>
</feature>
<dbReference type="RefSeq" id="WP_145876916.1">
    <property type="nucleotide sequence ID" value="NZ_CP046904.1"/>
</dbReference>
<reference evidence="3 4" key="1">
    <citation type="journal article" date="2015" name="Stand. Genomic Sci.">
        <title>Genomic Encyclopedia of Bacterial and Archaeal Type Strains, Phase III: the genomes of soil and plant-associated and newly described type strains.</title>
        <authorList>
            <person name="Whitman W.B."/>
            <person name="Woyke T."/>
            <person name="Klenk H.P."/>
            <person name="Zhou Y."/>
            <person name="Lilburn T.G."/>
            <person name="Beck B.J."/>
            <person name="De Vos P."/>
            <person name="Vandamme P."/>
            <person name="Eisen J.A."/>
            <person name="Garrity G."/>
            <person name="Hugenholtz P."/>
            <person name="Kyrpides N.C."/>
        </authorList>
    </citation>
    <scope>NUCLEOTIDE SEQUENCE [LARGE SCALE GENOMIC DNA]</scope>
    <source>
        <strain evidence="3 4">CGMCC 1.10685</strain>
    </source>
</reference>
<accession>A0A562PNV3</accession>
<evidence type="ECO:0000313" key="3">
    <source>
        <dbReference type="EMBL" id="TWI45880.1"/>
    </source>
</evidence>
<reference evidence="2 5" key="3">
    <citation type="submission" date="2019-12" db="EMBL/GenBank/DDBJ databases">
        <title>Draft Genome Sequences of Six Type Strains of the Genus Massilia.</title>
        <authorList>
            <person name="Miess H."/>
            <person name="Frediansyah A."/>
            <person name="Goeker M."/>
            <person name="Gross H."/>
        </authorList>
    </citation>
    <scope>NUCLEOTIDE SEQUENCE [LARGE SCALE GENOMIC DNA]</scope>
    <source>
        <strain evidence="2 5">DSM 26639</strain>
    </source>
</reference>
<evidence type="ECO:0000313" key="5">
    <source>
        <dbReference type="Proteomes" id="UP000437862"/>
    </source>
</evidence>
<evidence type="ECO:0000313" key="4">
    <source>
        <dbReference type="Proteomes" id="UP000315112"/>
    </source>
</evidence>
<keyword evidence="5" id="KW-1185">Reference proteome</keyword>
<feature type="chain" id="PRO_5044617862" description="Lipoprotein" evidence="1">
    <location>
        <begin position="20"/>
        <end position="185"/>
    </location>
</feature>
<dbReference type="EMBL" id="VLKW01000006">
    <property type="protein sequence ID" value="TWI45880.1"/>
    <property type="molecule type" value="Genomic_DNA"/>
</dbReference>
<dbReference type="Proteomes" id="UP000315112">
    <property type="component" value="Unassembled WGS sequence"/>
</dbReference>
<sequence length="185" mass="20708">MRRPALFTLPLLLTLSACGDDYRPEQLYMATSPTCAEWVEASRFELPEGVSVTATSPVTLQEGGAEFGVIYIVPRGGKVQFTTRSFNVTQPQGPVIAKAEVLSFYQRGTNSRAEMVEVIKEVPGLLIPVATADDTQWRVRLAVKNGLPQRFDMTPPAVIIDGERYPVRTFTYRWFTERKAYGLCR</sequence>
<keyword evidence="1" id="KW-0732">Signal</keyword>
<gene>
    <name evidence="2" type="ORF">GO485_16195</name>
    <name evidence="3" type="ORF">IP92_03310</name>
</gene>
<dbReference type="AlphaFoldDB" id="A0A562PNV3"/>
<proteinExistence type="predicted"/>
<evidence type="ECO:0008006" key="6">
    <source>
        <dbReference type="Google" id="ProtNLM"/>
    </source>
</evidence>
<dbReference type="Proteomes" id="UP000437862">
    <property type="component" value="Chromosome"/>
</dbReference>
<name>A0A562PNV3_9BURK</name>
<evidence type="ECO:0000313" key="2">
    <source>
        <dbReference type="EMBL" id="QGZ40442.1"/>
    </source>
</evidence>
<reference evidence="3" key="2">
    <citation type="submission" date="2019-07" db="EMBL/GenBank/DDBJ databases">
        <authorList>
            <person name="Whitman W."/>
            <person name="Huntemann M."/>
            <person name="Clum A."/>
            <person name="Pillay M."/>
            <person name="Palaniappan K."/>
            <person name="Varghese N."/>
            <person name="Mikhailova N."/>
            <person name="Stamatis D."/>
            <person name="Reddy T."/>
            <person name="Daum C."/>
            <person name="Shapiro N."/>
            <person name="Ivanova N."/>
            <person name="Kyrpides N."/>
            <person name="Woyke T."/>
        </authorList>
    </citation>
    <scope>NUCLEOTIDE SEQUENCE</scope>
    <source>
        <strain evidence="3">CGMCC 1.10685</strain>
    </source>
</reference>
<evidence type="ECO:0000256" key="1">
    <source>
        <dbReference type="SAM" id="SignalP"/>
    </source>
</evidence>